<dbReference type="InterPro" id="IPR023346">
    <property type="entry name" value="Lysozyme-like_dom_sf"/>
</dbReference>
<dbReference type="Pfam" id="PF01464">
    <property type="entry name" value="SLT"/>
    <property type="match status" value="1"/>
</dbReference>
<protein>
    <recommendedName>
        <fullName evidence="2">Transglycosylase SLT domain-containing protein</fullName>
    </recommendedName>
</protein>
<name>A0ABQ1VKH7_9RHOB</name>
<gene>
    <name evidence="3" type="ORF">GCM10011402_23940</name>
</gene>
<evidence type="ECO:0000313" key="3">
    <source>
        <dbReference type="EMBL" id="GGF70601.1"/>
    </source>
</evidence>
<comment type="caution">
    <text evidence="3">The sequence shown here is derived from an EMBL/GenBank/DDBJ whole genome shotgun (WGS) entry which is preliminary data.</text>
</comment>
<accession>A0ABQ1VKH7</accession>
<evidence type="ECO:0000256" key="1">
    <source>
        <dbReference type="ARBA" id="ARBA00009387"/>
    </source>
</evidence>
<dbReference type="Proteomes" id="UP000640509">
    <property type="component" value="Unassembled WGS sequence"/>
</dbReference>
<reference evidence="4" key="1">
    <citation type="journal article" date="2019" name="Int. J. Syst. Evol. Microbiol.">
        <title>The Global Catalogue of Microorganisms (GCM) 10K type strain sequencing project: providing services to taxonomists for standard genome sequencing and annotation.</title>
        <authorList>
            <consortium name="The Broad Institute Genomics Platform"/>
            <consortium name="The Broad Institute Genome Sequencing Center for Infectious Disease"/>
            <person name="Wu L."/>
            <person name="Ma J."/>
        </authorList>
    </citation>
    <scope>NUCLEOTIDE SEQUENCE [LARGE SCALE GENOMIC DNA]</scope>
    <source>
        <strain evidence="4">CGMCC 1.15419</strain>
    </source>
</reference>
<evidence type="ECO:0000313" key="4">
    <source>
        <dbReference type="Proteomes" id="UP000640509"/>
    </source>
</evidence>
<dbReference type="SUPFAM" id="SSF53955">
    <property type="entry name" value="Lysozyme-like"/>
    <property type="match status" value="1"/>
</dbReference>
<evidence type="ECO:0000259" key="2">
    <source>
        <dbReference type="Pfam" id="PF01464"/>
    </source>
</evidence>
<organism evidence="3 4">
    <name type="scientific">Paracoccus acridae</name>
    <dbReference type="NCBI Taxonomy" id="1795310"/>
    <lineage>
        <taxon>Bacteria</taxon>
        <taxon>Pseudomonadati</taxon>
        <taxon>Pseudomonadota</taxon>
        <taxon>Alphaproteobacteria</taxon>
        <taxon>Rhodobacterales</taxon>
        <taxon>Paracoccaceae</taxon>
        <taxon>Paracoccus</taxon>
    </lineage>
</organism>
<dbReference type="Gene3D" id="1.10.530.10">
    <property type="match status" value="1"/>
</dbReference>
<feature type="domain" description="Transglycosylase SLT" evidence="2">
    <location>
        <begin position="70"/>
        <end position="161"/>
    </location>
</feature>
<sequence length="179" mass="19895">MSDLARGALPPSTLARLTPRDISAQKMGRRGLILATLALAACGGGGQKMPDGLGRNGLYPNETPQLRARINYWSRHYEVPSAMVQRIILRESQHRPGARNGSYYGLMQLNPQTARTMGHRGSPEALLDADTNLRYGVKYLRGAWMVADGNPDKTVMWYSRGYYYEAKRKGLLKKTGLRG</sequence>
<keyword evidence="4" id="KW-1185">Reference proteome</keyword>
<comment type="similarity">
    <text evidence="1">Belongs to the virb1 family.</text>
</comment>
<proteinExistence type="inferred from homology"/>
<dbReference type="InterPro" id="IPR008258">
    <property type="entry name" value="Transglycosylase_SLT_dom_1"/>
</dbReference>
<dbReference type="EMBL" id="BMIV01000007">
    <property type="protein sequence ID" value="GGF70601.1"/>
    <property type="molecule type" value="Genomic_DNA"/>
</dbReference>